<accession>A0A917V1G9</accession>
<reference evidence="2" key="2">
    <citation type="submission" date="2020-09" db="EMBL/GenBank/DDBJ databases">
        <authorList>
            <person name="Sun Q."/>
            <person name="Ohkuma M."/>
        </authorList>
    </citation>
    <scope>NUCLEOTIDE SEQUENCE</scope>
    <source>
        <strain evidence="2">JCM 12580</strain>
    </source>
</reference>
<evidence type="ECO:0000313" key="3">
    <source>
        <dbReference type="Proteomes" id="UP000658382"/>
    </source>
</evidence>
<feature type="transmembrane region" description="Helical" evidence="1">
    <location>
        <begin position="32"/>
        <end position="55"/>
    </location>
</feature>
<comment type="caution">
    <text evidence="2">The sequence shown here is derived from an EMBL/GenBank/DDBJ whole genome shotgun (WGS) entry which is preliminary data.</text>
</comment>
<organism evidence="2 3">
    <name type="scientific">Lentibacillus kapialis</name>
    <dbReference type="NCBI Taxonomy" id="340214"/>
    <lineage>
        <taxon>Bacteria</taxon>
        <taxon>Bacillati</taxon>
        <taxon>Bacillota</taxon>
        <taxon>Bacilli</taxon>
        <taxon>Bacillales</taxon>
        <taxon>Bacillaceae</taxon>
        <taxon>Lentibacillus</taxon>
    </lineage>
</organism>
<dbReference type="EMBL" id="BMNQ01000103">
    <property type="protein sequence ID" value="GGK09332.1"/>
    <property type="molecule type" value="Genomic_DNA"/>
</dbReference>
<evidence type="ECO:0000313" key="2">
    <source>
        <dbReference type="EMBL" id="GGK09332.1"/>
    </source>
</evidence>
<keyword evidence="3" id="KW-1185">Reference proteome</keyword>
<protein>
    <submittedName>
        <fullName evidence="2">Uncharacterized protein</fullName>
    </submittedName>
</protein>
<evidence type="ECO:0000256" key="1">
    <source>
        <dbReference type="SAM" id="Phobius"/>
    </source>
</evidence>
<reference evidence="2" key="1">
    <citation type="journal article" date="2014" name="Int. J. Syst. Evol. Microbiol.">
        <title>Complete genome sequence of Corynebacterium casei LMG S-19264T (=DSM 44701T), isolated from a smear-ripened cheese.</title>
        <authorList>
            <consortium name="US DOE Joint Genome Institute (JGI-PGF)"/>
            <person name="Walter F."/>
            <person name="Albersmeier A."/>
            <person name="Kalinowski J."/>
            <person name="Ruckert C."/>
        </authorList>
    </citation>
    <scope>NUCLEOTIDE SEQUENCE</scope>
    <source>
        <strain evidence="2">JCM 12580</strain>
    </source>
</reference>
<dbReference type="AlphaFoldDB" id="A0A917V1G9"/>
<dbReference type="Proteomes" id="UP000658382">
    <property type="component" value="Unassembled WGS sequence"/>
</dbReference>
<proteinExistence type="predicted"/>
<sequence>MFIFLCLNVLVWSVSSNIILWFNLDTGFITFLIIRFVINGFILPLMVFVVTLNYFDWQEESGTDTPGYMVRGDDFGN</sequence>
<name>A0A917V1G9_9BACI</name>
<keyword evidence="1" id="KW-0812">Transmembrane</keyword>
<keyword evidence="1" id="KW-1133">Transmembrane helix</keyword>
<keyword evidence="1" id="KW-0472">Membrane</keyword>
<gene>
    <name evidence="2" type="ORF">GCM10007063_34730</name>
</gene>